<keyword evidence="1" id="KW-0812">Transmembrane</keyword>
<accession>D1LVC2</accession>
<proteinExistence type="predicted"/>
<gene>
    <name evidence="2" type="ORF">EPTG_00003</name>
</gene>
<protein>
    <submittedName>
        <fullName evidence="2">Predicted protein</fullName>
    </submittedName>
</protein>
<keyword evidence="1" id="KW-1133">Transmembrane helix</keyword>
<organismHost>
    <name type="scientific">Escherichia coli</name>
    <dbReference type="NCBI Taxonomy" id="562"/>
</organismHost>
<dbReference type="EMBL" id="GU071091">
    <property type="protein sequence ID" value="ACY75831.1"/>
    <property type="molecule type" value="Genomic_DNA"/>
</dbReference>
<reference evidence="2 3" key="1">
    <citation type="submission" date="2009-10" db="EMBL/GenBank/DDBJ databases">
        <title>The Genome Sequence of Enterobacteria phage T7.</title>
        <authorList>
            <consortium name="The Broad Institute Genome Sequencing Platform"/>
            <person name="Henn M.R."/>
            <person name="Sullivan M.S."/>
            <person name="Osburne M.S."/>
            <person name="Levin J."/>
            <person name="Malboeuf C."/>
            <person name="Casali M."/>
            <person name="Russ C."/>
            <person name="Lennon N."/>
            <person name="Chapman S.B."/>
            <person name="Erlich R."/>
            <person name="Young S.K."/>
            <person name="Koehrsen M."/>
            <person name="Yandava C."/>
            <person name="Zeng Q."/>
            <person name="Alvarado L."/>
            <person name="Anderson S."/>
            <person name="Berlin A."/>
            <person name="Borenstein D."/>
            <person name="Chen Z."/>
            <person name="Engels R."/>
            <person name="Freedman E."/>
            <person name="Gellesch M."/>
            <person name="Goldberg J."/>
            <person name="Green L."/>
            <person name="Griggs A."/>
            <person name="Gujja S."/>
            <person name="Heilman E.R."/>
            <person name="Heiman D."/>
            <person name="Hepburn T."/>
            <person name="Howarth C."/>
            <person name="Jen D."/>
            <person name="Larson L."/>
            <person name="Lewis B."/>
            <person name="Mehta T."/>
            <person name="Park D."/>
            <person name="Pearson M."/>
            <person name="Richards J."/>
            <person name="Rizzolo K."/>
            <person name="Roberts A."/>
            <person name="Ryan E."/>
            <person name="Saif S."/>
            <person name="Shea T."/>
            <person name="Shenoy N."/>
            <person name="Sisk P."/>
            <person name="Stolte C."/>
            <person name="Sykes S."/>
            <person name="Walk T."/>
            <person name="White J."/>
            <person name="Yu Q."/>
            <person name="Coleman M.L."/>
            <person name="Huang K.H."/>
            <person name="Weigele P.R."/>
            <person name="DeFrancesco A.S."/>
            <person name="Kern S.E."/>
            <person name="Thompson L.R."/>
            <person name="Fu R."/>
            <person name="Hombeck B."/>
            <person name="Chisholm S.W."/>
            <person name="Haas B."/>
            <person name="Nusbaum C."/>
            <person name="Birren B."/>
        </authorList>
    </citation>
    <scope>NUCLEOTIDE SEQUENCE [LARGE SCALE GENOMIC DNA]</scope>
    <source>
        <strain evidence="2">T7</strain>
    </source>
</reference>
<organism evidence="3">
    <name type="scientific">Escherichia phage T7</name>
    <name type="common">Bacteriophage T7</name>
    <dbReference type="NCBI Taxonomy" id="10760"/>
    <lineage>
        <taxon>Viruses</taxon>
        <taxon>Duplodnaviria</taxon>
        <taxon>Heunggongvirae</taxon>
        <taxon>Uroviricota</taxon>
        <taxon>Caudoviricetes</taxon>
        <taxon>Autographivirales</taxon>
        <taxon>Autotranscriptaviridae</taxon>
        <taxon>Studiervirinae</taxon>
        <taxon>Teseptimavirus</taxon>
        <taxon>Teseptimavirus T7</taxon>
    </lineage>
</organism>
<dbReference type="Proteomes" id="UP000008856">
    <property type="component" value="Genome"/>
</dbReference>
<evidence type="ECO:0000313" key="2">
    <source>
        <dbReference type="EMBL" id="ACY75831.1"/>
    </source>
</evidence>
<evidence type="ECO:0000313" key="3">
    <source>
        <dbReference type="Proteomes" id="UP000008856"/>
    </source>
</evidence>
<evidence type="ECO:0000256" key="1">
    <source>
        <dbReference type="SAM" id="Phobius"/>
    </source>
</evidence>
<sequence length="69" mass="7265">MIDSRSLLASGLYDYHFTYEGVMYMLTIGLLTALGLAVGASFGKALGVAVGSYFTACIIIGIIKGALRK</sequence>
<keyword evidence="1" id="KW-0472">Membrane</keyword>
<feature type="transmembrane region" description="Helical" evidence="1">
    <location>
        <begin position="48"/>
        <end position="67"/>
    </location>
</feature>
<name>D1LVC2_BPT7</name>
<feature type="transmembrane region" description="Helical" evidence="1">
    <location>
        <begin position="21"/>
        <end position="42"/>
    </location>
</feature>